<dbReference type="GO" id="GO:0030272">
    <property type="term" value="F:5-formyltetrahydrofolate cyclo-ligase activity"/>
    <property type="evidence" value="ECO:0007669"/>
    <property type="project" value="UniProtKB-EC"/>
</dbReference>
<evidence type="ECO:0000313" key="9">
    <source>
        <dbReference type="Proteomes" id="UP000282613"/>
    </source>
</evidence>
<evidence type="ECO:0000256" key="2">
    <source>
        <dbReference type="ARBA" id="ARBA00022741"/>
    </source>
</evidence>
<keyword evidence="7" id="KW-0479">Metal-binding</keyword>
<dbReference type="InterPro" id="IPR002698">
    <property type="entry name" value="FTHF_cligase"/>
</dbReference>
<organism evidence="10">
    <name type="scientific">Taenia asiatica</name>
    <name type="common">Asian tapeworm</name>
    <dbReference type="NCBI Taxonomy" id="60517"/>
    <lineage>
        <taxon>Eukaryota</taxon>
        <taxon>Metazoa</taxon>
        <taxon>Spiralia</taxon>
        <taxon>Lophotrochozoa</taxon>
        <taxon>Platyhelminthes</taxon>
        <taxon>Cestoda</taxon>
        <taxon>Eucestoda</taxon>
        <taxon>Cyclophyllidea</taxon>
        <taxon>Taeniidae</taxon>
        <taxon>Taenia</taxon>
    </lineage>
</organism>
<comment type="cofactor">
    <cofactor evidence="7">
        <name>Mg(2+)</name>
        <dbReference type="ChEBI" id="CHEBI:18420"/>
    </cofactor>
</comment>
<keyword evidence="2 6" id="KW-0547">Nucleotide-binding</keyword>
<evidence type="ECO:0000256" key="7">
    <source>
        <dbReference type="RuleBase" id="RU361279"/>
    </source>
</evidence>
<comment type="similarity">
    <text evidence="1 7">Belongs to the 5-formyltetrahydrofolate cyclo-ligase family.</text>
</comment>
<feature type="binding site" evidence="6">
    <location>
        <position position="45"/>
    </location>
    <ligand>
        <name>substrate</name>
    </ligand>
</feature>
<keyword evidence="3 6" id="KW-0067">ATP-binding</keyword>
<dbReference type="GO" id="GO:0005524">
    <property type="term" value="F:ATP binding"/>
    <property type="evidence" value="ECO:0007669"/>
    <property type="project" value="UniProtKB-KW"/>
</dbReference>
<dbReference type="SUPFAM" id="SSF100950">
    <property type="entry name" value="NagB/RpiA/CoA transferase-like"/>
    <property type="match status" value="1"/>
</dbReference>
<dbReference type="PANTHER" id="PTHR23407">
    <property type="entry name" value="ATPASE INHIBITOR/5-FORMYLTETRAHYDROFOLATE CYCLO-LIGASE"/>
    <property type="match status" value="1"/>
</dbReference>
<feature type="binding site" evidence="6">
    <location>
        <position position="40"/>
    </location>
    <ligand>
        <name>substrate</name>
    </ligand>
</feature>
<dbReference type="GO" id="GO:0005739">
    <property type="term" value="C:mitochondrion"/>
    <property type="evidence" value="ECO:0007669"/>
    <property type="project" value="TreeGrafter"/>
</dbReference>
<reference evidence="8 9" key="2">
    <citation type="submission" date="2018-11" db="EMBL/GenBank/DDBJ databases">
        <authorList>
            <consortium name="Pathogen Informatics"/>
        </authorList>
    </citation>
    <scope>NUCLEOTIDE SEQUENCE [LARGE SCALE GENOMIC DNA]</scope>
</reference>
<dbReference type="AlphaFoldDB" id="A0A0R3WE06"/>
<dbReference type="NCBIfam" id="TIGR02727">
    <property type="entry name" value="MTHFS_bact"/>
    <property type="match status" value="1"/>
</dbReference>
<evidence type="ECO:0000313" key="8">
    <source>
        <dbReference type="EMBL" id="VDK41553.1"/>
    </source>
</evidence>
<dbReference type="OrthoDB" id="2015992at2759"/>
<evidence type="ECO:0000256" key="6">
    <source>
        <dbReference type="PIRSR" id="PIRSR006806-1"/>
    </source>
</evidence>
<evidence type="ECO:0000256" key="3">
    <source>
        <dbReference type="ARBA" id="ARBA00022840"/>
    </source>
</evidence>
<comment type="catalytic activity">
    <reaction evidence="4 7">
        <text>(6S)-5-formyl-5,6,7,8-tetrahydrofolate + ATP = (6R)-5,10-methenyltetrahydrofolate + ADP + phosphate</text>
        <dbReference type="Rhea" id="RHEA:10488"/>
        <dbReference type="ChEBI" id="CHEBI:30616"/>
        <dbReference type="ChEBI" id="CHEBI:43474"/>
        <dbReference type="ChEBI" id="CHEBI:57455"/>
        <dbReference type="ChEBI" id="CHEBI:57457"/>
        <dbReference type="ChEBI" id="CHEBI:456216"/>
        <dbReference type="EC" id="6.3.3.2"/>
    </reaction>
</comment>
<feature type="binding site" evidence="6">
    <location>
        <begin position="142"/>
        <end position="150"/>
    </location>
    <ligand>
        <name>ATP</name>
        <dbReference type="ChEBI" id="CHEBI:30616"/>
    </ligand>
</feature>
<evidence type="ECO:0000256" key="1">
    <source>
        <dbReference type="ARBA" id="ARBA00010638"/>
    </source>
</evidence>
<dbReference type="PANTHER" id="PTHR23407:SF1">
    <property type="entry name" value="5-FORMYLTETRAHYDROFOLATE CYCLO-LIGASE"/>
    <property type="match status" value="1"/>
</dbReference>
<evidence type="ECO:0000256" key="5">
    <source>
        <dbReference type="ARBA" id="ARBA00038966"/>
    </source>
</evidence>
<evidence type="ECO:0000256" key="4">
    <source>
        <dbReference type="ARBA" id="ARBA00036539"/>
    </source>
</evidence>
<accession>A0A0R3WE06</accession>
<reference evidence="10" key="1">
    <citation type="submission" date="2017-02" db="UniProtKB">
        <authorList>
            <consortium name="WormBaseParasite"/>
        </authorList>
    </citation>
    <scope>IDENTIFICATION</scope>
</reference>
<dbReference type="WBParaSite" id="TASK_0000902601-mRNA-1">
    <property type="protein sequence ID" value="TASK_0000902601-mRNA-1"/>
    <property type="gene ID" value="TASK_0000902601"/>
</dbReference>
<dbReference type="EMBL" id="UYRS01018963">
    <property type="protein sequence ID" value="VDK41553.1"/>
    <property type="molecule type" value="Genomic_DNA"/>
</dbReference>
<dbReference type="GO" id="GO:0035999">
    <property type="term" value="P:tetrahydrofolate interconversion"/>
    <property type="evidence" value="ECO:0007669"/>
    <property type="project" value="TreeGrafter"/>
</dbReference>
<dbReference type="GO" id="GO:0009396">
    <property type="term" value="P:folic acid-containing compound biosynthetic process"/>
    <property type="evidence" value="ECO:0007669"/>
    <property type="project" value="TreeGrafter"/>
</dbReference>
<evidence type="ECO:0000313" key="10">
    <source>
        <dbReference type="WBParaSite" id="TASK_0000902601-mRNA-1"/>
    </source>
</evidence>
<dbReference type="InterPro" id="IPR024185">
    <property type="entry name" value="FTHF_cligase-like_sf"/>
</dbReference>
<dbReference type="GO" id="GO:0046872">
    <property type="term" value="F:metal ion binding"/>
    <property type="evidence" value="ECO:0007669"/>
    <property type="project" value="UniProtKB-KW"/>
</dbReference>
<gene>
    <name evidence="8" type="ORF">TASK_LOCUS9027</name>
</gene>
<proteinExistence type="inferred from homology"/>
<keyword evidence="7" id="KW-0460">Magnesium</keyword>
<dbReference type="Proteomes" id="UP000282613">
    <property type="component" value="Unassembled WGS sequence"/>
</dbReference>
<sequence>MKLILASIPSSVRSKYSELLIKSVLAHEFYKAAKGVSIYVSFSTEPDTSTLIRDSLGRGKVVVVPQIISEARGRGCELSTRLGFMRMRRLHDLDELLSWPLNKFGVREPPQPSDGVDQDDALTHFVDLFVVPGLAFTIKGERLGRGKGFYDRYLTGIREFYLEAHPNLPPPRIMALAFPEQIVDRICTEQHDVVIDVIIST</sequence>
<dbReference type="STRING" id="60517.A0A0R3WE06"/>
<dbReference type="PIRSF" id="PIRSF006806">
    <property type="entry name" value="FTHF_cligase"/>
    <property type="match status" value="1"/>
</dbReference>
<dbReference type="Gene3D" id="3.40.50.10420">
    <property type="entry name" value="NagB/RpiA/CoA transferase-like"/>
    <property type="match status" value="1"/>
</dbReference>
<dbReference type="Pfam" id="PF01812">
    <property type="entry name" value="5-FTHF_cyc-lig"/>
    <property type="match status" value="1"/>
</dbReference>
<keyword evidence="9" id="KW-1185">Reference proteome</keyword>
<dbReference type="EC" id="6.3.3.2" evidence="5 7"/>
<dbReference type="InterPro" id="IPR037171">
    <property type="entry name" value="NagB/RpiA_transferase-like"/>
</dbReference>
<protein>
    <recommendedName>
        <fullName evidence="5 7">5-formyltetrahydrofolate cyclo-ligase</fullName>
        <ecNumber evidence="5 7">6.3.3.2</ecNumber>
    </recommendedName>
</protein>
<name>A0A0R3WE06_TAEAS</name>